<dbReference type="Proteomes" id="UP000256541">
    <property type="component" value="Unassembled WGS sequence"/>
</dbReference>
<name>A0A3E0VPX7_9MICO</name>
<dbReference type="AlphaFoldDB" id="A0A3E0VPX7"/>
<reference evidence="2 3" key="1">
    <citation type="submission" date="2017-04" db="EMBL/GenBank/DDBJ databases">
        <title>Comparative genome analysis of Subtercola boreus.</title>
        <authorList>
            <person name="Cho Y.-J."/>
            <person name="Cho A."/>
            <person name="Kim O.-S."/>
            <person name="Lee J.-I."/>
        </authorList>
    </citation>
    <scope>NUCLEOTIDE SEQUENCE [LARGE SCALE GENOMIC DNA]</scope>
    <source>
        <strain evidence="2 3">P27479</strain>
    </source>
</reference>
<comment type="caution">
    <text evidence="2">The sequence shown here is derived from an EMBL/GenBank/DDBJ whole genome shotgun (WGS) entry which is preliminary data.</text>
</comment>
<evidence type="ECO:0000313" key="2">
    <source>
        <dbReference type="EMBL" id="RFA11715.1"/>
    </source>
</evidence>
<accession>A0A3E0VPX7</accession>
<evidence type="ECO:0000256" key="1">
    <source>
        <dbReference type="SAM" id="MobiDB-lite"/>
    </source>
</evidence>
<sequence>MRTADDVVATALTHLERRNPGPGVIDGFSNQLGANISRVMTRRVTATMMHRLTDPARRTRDKAATTVPKTHG</sequence>
<feature type="compositionally biased region" description="Basic and acidic residues" evidence="1">
    <location>
        <begin position="52"/>
        <end position="63"/>
    </location>
</feature>
<feature type="region of interest" description="Disordered" evidence="1">
    <location>
        <begin position="52"/>
        <end position="72"/>
    </location>
</feature>
<evidence type="ECO:0000313" key="3">
    <source>
        <dbReference type="Proteomes" id="UP000256541"/>
    </source>
</evidence>
<dbReference type="EMBL" id="NBXB01000071">
    <property type="protein sequence ID" value="RFA11715.1"/>
    <property type="molecule type" value="Genomic_DNA"/>
</dbReference>
<gene>
    <name evidence="2" type="ORF">B7R22_18215</name>
</gene>
<organism evidence="2 3">
    <name type="scientific">Subtercola boreus</name>
    <dbReference type="NCBI Taxonomy" id="120213"/>
    <lineage>
        <taxon>Bacteria</taxon>
        <taxon>Bacillati</taxon>
        <taxon>Actinomycetota</taxon>
        <taxon>Actinomycetes</taxon>
        <taxon>Micrococcales</taxon>
        <taxon>Microbacteriaceae</taxon>
        <taxon>Subtercola</taxon>
    </lineage>
</organism>
<protein>
    <submittedName>
        <fullName evidence="2">Uncharacterized protein</fullName>
    </submittedName>
</protein>
<proteinExistence type="predicted"/>